<dbReference type="EMBL" id="CAEKDK010000002">
    <property type="protein sequence ID" value="CAB4269804.1"/>
    <property type="molecule type" value="Genomic_DNA"/>
</dbReference>
<evidence type="ECO:0000313" key="3">
    <source>
        <dbReference type="Proteomes" id="UP000507222"/>
    </source>
</evidence>
<dbReference type="Proteomes" id="UP000507222">
    <property type="component" value="Unassembled WGS sequence"/>
</dbReference>
<organism evidence="2 3">
    <name type="scientific">Prunus armeniaca</name>
    <name type="common">Apricot</name>
    <name type="synonym">Armeniaca vulgaris</name>
    <dbReference type="NCBI Taxonomy" id="36596"/>
    <lineage>
        <taxon>Eukaryota</taxon>
        <taxon>Viridiplantae</taxon>
        <taxon>Streptophyta</taxon>
        <taxon>Embryophyta</taxon>
        <taxon>Tracheophyta</taxon>
        <taxon>Spermatophyta</taxon>
        <taxon>Magnoliopsida</taxon>
        <taxon>eudicotyledons</taxon>
        <taxon>Gunneridae</taxon>
        <taxon>Pentapetalae</taxon>
        <taxon>rosids</taxon>
        <taxon>fabids</taxon>
        <taxon>Rosales</taxon>
        <taxon>Rosaceae</taxon>
        <taxon>Amygdaloideae</taxon>
        <taxon>Amygdaleae</taxon>
        <taxon>Prunus</taxon>
    </lineage>
</organism>
<dbReference type="AlphaFoldDB" id="A0A6J5U315"/>
<name>A0A6J5U315_PRUAR</name>
<dbReference type="PANTHER" id="PTHR47074:SF11">
    <property type="entry name" value="REVERSE TRANSCRIPTASE-LIKE PROTEIN"/>
    <property type="match status" value="1"/>
</dbReference>
<accession>A0A6J5U315</accession>
<evidence type="ECO:0000313" key="2">
    <source>
        <dbReference type="EMBL" id="CAB4269804.1"/>
    </source>
</evidence>
<dbReference type="InterPro" id="IPR044730">
    <property type="entry name" value="RNase_H-like_dom_plant"/>
</dbReference>
<dbReference type="InterPro" id="IPR036397">
    <property type="entry name" value="RNaseH_sf"/>
</dbReference>
<proteinExistence type="predicted"/>
<dbReference type="CDD" id="cd06222">
    <property type="entry name" value="RNase_H_like"/>
    <property type="match status" value="1"/>
</dbReference>
<dbReference type="Gene3D" id="3.30.420.10">
    <property type="entry name" value="Ribonuclease H-like superfamily/Ribonuclease H"/>
    <property type="match status" value="1"/>
</dbReference>
<gene>
    <name evidence="2" type="ORF">CURHAP_LOCUS15601</name>
</gene>
<dbReference type="Pfam" id="PF13456">
    <property type="entry name" value="RVT_3"/>
    <property type="match status" value="1"/>
</dbReference>
<dbReference type="PANTHER" id="PTHR47074">
    <property type="entry name" value="BNAC02G40300D PROTEIN"/>
    <property type="match status" value="1"/>
</dbReference>
<dbReference type="InterPro" id="IPR052929">
    <property type="entry name" value="RNase_H-like_EbsB-rel"/>
</dbReference>
<dbReference type="InterPro" id="IPR002156">
    <property type="entry name" value="RNaseH_domain"/>
</dbReference>
<dbReference type="PROSITE" id="PS51257">
    <property type="entry name" value="PROKAR_LIPOPROTEIN"/>
    <property type="match status" value="1"/>
</dbReference>
<dbReference type="GO" id="GO:0004523">
    <property type="term" value="F:RNA-DNA hybrid ribonuclease activity"/>
    <property type="evidence" value="ECO:0007669"/>
    <property type="project" value="InterPro"/>
</dbReference>
<feature type="domain" description="RNase H type-1" evidence="1">
    <location>
        <begin position="289"/>
        <end position="403"/>
    </location>
</feature>
<protein>
    <recommendedName>
        <fullName evidence="1">RNase H type-1 domain-containing protein</fullName>
    </recommendedName>
</protein>
<evidence type="ECO:0000259" key="1">
    <source>
        <dbReference type="Pfam" id="PF13456"/>
    </source>
</evidence>
<reference evidence="2 3" key="1">
    <citation type="submission" date="2020-05" db="EMBL/GenBank/DDBJ databases">
        <authorList>
            <person name="Campoy J."/>
            <person name="Schneeberger K."/>
            <person name="Spophaly S."/>
        </authorList>
    </citation>
    <scope>NUCLEOTIDE SEQUENCE [LARGE SCALE GENOMIC DNA]</scope>
    <source>
        <strain evidence="2">PruArmRojPasFocal</strain>
    </source>
</reference>
<sequence>MEVDRDLIDYDYIDYIKKQWSDNNLTYIVMGSCISFYNFRVDYASKKQHYDGELFLEENNQGGMPVTFMNMDAVRTKLSVGEIFRLNVKVSNERILRPWMYTFCKQKKSLGDVCSASEAEKNMAKGWWGLCSDKFDNTLNEWLVKLQGNVDISDCEKLNSKVRNNCLSDFWRHTIRELIEAIAHIHDCGLFHGSLNEYDNYVVVGDQLKLFNINGCLEGLKVQDQYSRKIQDFQEFRDTLKKLLEPSTKWLERDGFLNCFDAATVFSYKKYVEKLKNHPFLLTPHERHEQTRHERVGWVVRTDVGLLLQAGGKGGLWGGTATAMEAEAIRKATVACISSGVNKVEVESDAMAIIQMIRGERRADMEEVAIVFYMQVLATEFQQVAFLHTSRRCNKVAHEVAAFVTRYGGNNACFIG</sequence>
<dbReference type="GO" id="GO:0003676">
    <property type="term" value="F:nucleic acid binding"/>
    <property type="evidence" value="ECO:0007669"/>
    <property type="project" value="InterPro"/>
</dbReference>